<proteinExistence type="predicted"/>
<dbReference type="RefSeq" id="WP_040095123.1">
    <property type="nucleotide sequence ID" value="NZ_JWJD01000001.1"/>
</dbReference>
<dbReference type="PANTHER" id="PTHR33531">
    <property type="entry name" value="RUBRERYTHRIN SUBFAMILY"/>
    <property type="match status" value="1"/>
</dbReference>
<dbReference type="InterPro" id="IPR009078">
    <property type="entry name" value="Ferritin-like_SF"/>
</dbReference>
<dbReference type="Pfam" id="PF02915">
    <property type="entry name" value="Rubrerythrin"/>
    <property type="match status" value="1"/>
</dbReference>
<evidence type="ECO:0000313" key="3">
    <source>
        <dbReference type="Proteomes" id="UP000035068"/>
    </source>
</evidence>
<gene>
    <name evidence="2" type="ORF">GFER_00540</name>
</gene>
<sequence length="165" mass="19117">MAEKIDVQDAVKRSIMTEKNAMYFYTLGAEKMKDAEARKFFELLAREEREHAGQFFSVYKGGEIPDFEAFINTAPSMGEDWLSDLDKTLMAGFNERKAMELAMDKELKLEKSLREMAARIEDPEVKAVFEANAKSTHHHYELIESEYARLMGMVHETDIDTYVRE</sequence>
<dbReference type="PANTHER" id="PTHR33531:SF7">
    <property type="entry name" value="HYPOTHETICAL MEMBRANE PROTEIN, CONSERVED"/>
    <property type="match status" value="1"/>
</dbReference>
<evidence type="ECO:0000259" key="1">
    <source>
        <dbReference type="Pfam" id="PF02915"/>
    </source>
</evidence>
<comment type="caution">
    <text evidence="2">The sequence shown here is derived from an EMBL/GenBank/DDBJ whole genome shotgun (WGS) entry which is preliminary data.</text>
</comment>
<keyword evidence="3" id="KW-1185">Reference proteome</keyword>
<feature type="domain" description="Rubrerythrin diiron-binding" evidence="1">
    <location>
        <begin position="10"/>
        <end position="145"/>
    </location>
</feature>
<dbReference type="InterPro" id="IPR003251">
    <property type="entry name" value="Rr_diiron-bd_dom"/>
</dbReference>
<dbReference type="GO" id="GO:0016491">
    <property type="term" value="F:oxidoreductase activity"/>
    <property type="evidence" value="ECO:0007669"/>
    <property type="project" value="InterPro"/>
</dbReference>
<organism evidence="2 3">
    <name type="scientific">Geoalkalibacter ferrihydriticus DSM 17813</name>
    <dbReference type="NCBI Taxonomy" id="1121915"/>
    <lineage>
        <taxon>Bacteria</taxon>
        <taxon>Pseudomonadati</taxon>
        <taxon>Thermodesulfobacteriota</taxon>
        <taxon>Desulfuromonadia</taxon>
        <taxon>Desulfuromonadales</taxon>
        <taxon>Geoalkalibacteraceae</taxon>
        <taxon>Geoalkalibacter</taxon>
    </lineage>
</organism>
<dbReference type="InterPro" id="IPR012347">
    <property type="entry name" value="Ferritin-like"/>
</dbReference>
<accession>A0A0C2EF96</accession>
<dbReference type="CDD" id="cd01045">
    <property type="entry name" value="Ferritin_like_AB"/>
    <property type="match status" value="1"/>
</dbReference>
<dbReference type="Gene3D" id="1.20.1260.10">
    <property type="match status" value="1"/>
</dbReference>
<protein>
    <submittedName>
        <fullName evidence="2">Ferritin</fullName>
    </submittedName>
</protein>
<dbReference type="SUPFAM" id="SSF47240">
    <property type="entry name" value="Ferritin-like"/>
    <property type="match status" value="1"/>
</dbReference>
<dbReference type="EMBL" id="JWJD01000001">
    <property type="protein sequence ID" value="KIH77288.1"/>
    <property type="molecule type" value="Genomic_DNA"/>
</dbReference>
<reference evidence="2 3" key="1">
    <citation type="submission" date="2014-12" db="EMBL/GenBank/DDBJ databases">
        <title>Genomes of Geoalkalibacter ferrihydriticus and Geoalkalibacter subterraneus, two haloalkaliphilic metal-reducing members of the Geobacteraceae.</title>
        <authorList>
            <person name="Badalamenti J.P."/>
            <person name="Torres C.I."/>
            <person name="Krajmalnik-Brown R."/>
            <person name="Bond D.R."/>
        </authorList>
    </citation>
    <scope>NUCLEOTIDE SEQUENCE [LARGE SCALE GENOMIC DNA]</scope>
    <source>
        <strain evidence="2 3">DSM 17813</strain>
    </source>
</reference>
<dbReference type="AlphaFoldDB" id="A0A0C2EF96"/>
<dbReference type="GO" id="GO:0046872">
    <property type="term" value="F:metal ion binding"/>
    <property type="evidence" value="ECO:0007669"/>
    <property type="project" value="InterPro"/>
</dbReference>
<evidence type="ECO:0000313" key="2">
    <source>
        <dbReference type="EMBL" id="KIH77288.1"/>
    </source>
</evidence>
<dbReference type="Proteomes" id="UP000035068">
    <property type="component" value="Unassembled WGS sequence"/>
</dbReference>
<name>A0A0C2EF96_9BACT</name>